<dbReference type="CDD" id="cd17278">
    <property type="entry name" value="RMtype1_S_LdeBORF1052P-TRD2-CR2"/>
    <property type="match status" value="1"/>
</dbReference>
<protein>
    <submittedName>
        <fullName evidence="5">EcoKI restriction-modification system protein HsdS</fullName>
    </submittedName>
</protein>
<reference evidence="5 6" key="1">
    <citation type="submission" date="2018-11" db="EMBL/GenBank/DDBJ databases">
        <title>Species Designations Belie Phenotypic and Genotypic Heterogeneity in Oral Streptococci.</title>
        <authorList>
            <person name="Velsko I."/>
        </authorList>
    </citation>
    <scope>NUCLEOTIDE SEQUENCE [LARGE SCALE GENOMIC DNA]</scope>
    <source>
        <strain evidence="5 6">BCA6</strain>
    </source>
</reference>
<dbReference type="Proteomes" id="UP000272213">
    <property type="component" value="Unassembled WGS sequence"/>
</dbReference>
<dbReference type="AlphaFoldDB" id="A0A3R9LKF4"/>
<comment type="similarity">
    <text evidence="1">Belongs to the type-I restriction system S methylase family.</text>
</comment>
<evidence type="ECO:0000256" key="1">
    <source>
        <dbReference type="ARBA" id="ARBA00010923"/>
    </source>
</evidence>
<evidence type="ECO:0000313" key="6">
    <source>
        <dbReference type="Proteomes" id="UP000272213"/>
    </source>
</evidence>
<dbReference type="InterPro" id="IPR044946">
    <property type="entry name" value="Restrct_endonuc_typeI_TRD_sf"/>
</dbReference>
<feature type="domain" description="Type I restriction modification DNA specificity" evidence="4">
    <location>
        <begin position="1"/>
        <end position="184"/>
    </location>
</feature>
<dbReference type="EMBL" id="RJPM01000007">
    <property type="protein sequence ID" value="RSJ75796.1"/>
    <property type="molecule type" value="Genomic_DNA"/>
</dbReference>
<dbReference type="InterPro" id="IPR052021">
    <property type="entry name" value="Type-I_RS_S_subunit"/>
</dbReference>
<name>A0A3R9LKF4_STRCR</name>
<evidence type="ECO:0000259" key="4">
    <source>
        <dbReference type="Pfam" id="PF01420"/>
    </source>
</evidence>
<dbReference type="Gene3D" id="3.90.220.20">
    <property type="entry name" value="DNA methylase specificity domains"/>
    <property type="match status" value="2"/>
</dbReference>
<dbReference type="PANTHER" id="PTHR30408:SF13">
    <property type="entry name" value="TYPE I RESTRICTION ENZYME HINDI SPECIFICITY SUBUNIT"/>
    <property type="match status" value="1"/>
</dbReference>
<dbReference type="GO" id="GO:0009307">
    <property type="term" value="P:DNA restriction-modification system"/>
    <property type="evidence" value="ECO:0007669"/>
    <property type="project" value="UniProtKB-KW"/>
</dbReference>
<dbReference type="SUPFAM" id="SSF116734">
    <property type="entry name" value="DNA methylase specificity domain"/>
    <property type="match status" value="2"/>
</dbReference>
<dbReference type="InterPro" id="IPR000055">
    <property type="entry name" value="Restrct_endonuc_typeI_TRD"/>
</dbReference>
<evidence type="ECO:0000256" key="3">
    <source>
        <dbReference type="ARBA" id="ARBA00023125"/>
    </source>
</evidence>
<accession>A0A3R9LKF4</accession>
<feature type="domain" description="Type I restriction modification DNA specificity" evidence="4">
    <location>
        <begin position="225"/>
        <end position="396"/>
    </location>
</feature>
<sequence>MSEWKRYKLGELLRVKHGWAFKGEFFSDTGVQSILTPGNFYEYGGFKANPSKDRFYSGDYPKEYLCSKGDLVVAMTEQAAGLLGSTAIVPEDNRYLHNQRIGLISCNGSLNKDFAYYLFMTQSVRQQISRSASGTKVKHTSPEKIYDVQVDIPKIQTQKNIAIFLSLLDKKIQINNQINQELEAMAKTLYDYWFVQFDFPDQNGKPYKSSGGKMVYNPELKREIPEGWGVDSLWNIANFYNGLAMQKYRPDTNEDDYLPVIKIREMMNGFTKDTEKARLDIPTEAVVESGDILFSWSATLEIVIWGKERGALNQHIFKVTSDTYPKSFIYFELKSYLKVFKSIAELRKTTMGHITQDHLKQAKIVVPQIEIISKLDAKLQPIMLKQQILENQNQELTQLRDWLLPMLMNGQVKVGNYTD</sequence>
<evidence type="ECO:0000313" key="5">
    <source>
        <dbReference type="EMBL" id="RSJ75796.1"/>
    </source>
</evidence>
<comment type="caution">
    <text evidence="5">The sequence shown here is derived from an EMBL/GenBank/DDBJ whole genome shotgun (WGS) entry which is preliminary data.</text>
</comment>
<evidence type="ECO:0000256" key="2">
    <source>
        <dbReference type="ARBA" id="ARBA00022747"/>
    </source>
</evidence>
<dbReference type="Pfam" id="PF01420">
    <property type="entry name" value="Methylase_S"/>
    <property type="match status" value="2"/>
</dbReference>
<dbReference type="GO" id="GO:0003677">
    <property type="term" value="F:DNA binding"/>
    <property type="evidence" value="ECO:0007669"/>
    <property type="project" value="UniProtKB-KW"/>
</dbReference>
<dbReference type="PANTHER" id="PTHR30408">
    <property type="entry name" value="TYPE-1 RESTRICTION ENZYME ECOKI SPECIFICITY PROTEIN"/>
    <property type="match status" value="1"/>
</dbReference>
<organism evidence="5 6">
    <name type="scientific">Streptococcus cristatus</name>
    <dbReference type="NCBI Taxonomy" id="45634"/>
    <lineage>
        <taxon>Bacteria</taxon>
        <taxon>Bacillati</taxon>
        <taxon>Bacillota</taxon>
        <taxon>Bacilli</taxon>
        <taxon>Lactobacillales</taxon>
        <taxon>Streptococcaceae</taxon>
        <taxon>Streptococcus</taxon>
    </lineage>
</organism>
<gene>
    <name evidence="5" type="ORF">D8798_08185</name>
</gene>
<keyword evidence="3" id="KW-0238">DNA-binding</keyword>
<proteinExistence type="inferred from homology"/>
<dbReference type="RefSeq" id="WP_125383573.1">
    <property type="nucleotide sequence ID" value="NZ_CAUVBM010000030.1"/>
</dbReference>
<keyword evidence="2" id="KW-0680">Restriction system</keyword>